<dbReference type="Proteomes" id="UP000265120">
    <property type="component" value="Chromosome 17"/>
</dbReference>
<dbReference type="GeneTree" id="ENSGT01030000234599"/>
<dbReference type="PANTHER" id="PTHR14096:SF57">
    <property type="entry name" value="APOLIPOPROTEIN L4"/>
    <property type="match status" value="1"/>
</dbReference>
<reference evidence="2 3" key="1">
    <citation type="journal article" date="2014" name="Nat. Genet.">
        <title>Whole-genome sequence of a flatfish provides insights into ZW sex chromosome evolution and adaptation to a benthic lifestyle.</title>
        <authorList>
            <person name="Chen S."/>
            <person name="Zhang G."/>
            <person name="Shao C."/>
            <person name="Huang Q."/>
            <person name="Liu G."/>
            <person name="Zhang P."/>
            <person name="Song W."/>
            <person name="An N."/>
            <person name="Chalopin D."/>
            <person name="Volff J.N."/>
            <person name="Hong Y."/>
            <person name="Li Q."/>
            <person name="Sha Z."/>
            <person name="Zhou H."/>
            <person name="Xie M."/>
            <person name="Yu Q."/>
            <person name="Liu Y."/>
            <person name="Xiang H."/>
            <person name="Wang N."/>
            <person name="Wu K."/>
            <person name="Yang C."/>
            <person name="Zhou Q."/>
            <person name="Liao X."/>
            <person name="Yang L."/>
            <person name="Hu Q."/>
            <person name="Zhang J."/>
            <person name="Meng L."/>
            <person name="Jin L."/>
            <person name="Tian Y."/>
            <person name="Lian J."/>
            <person name="Yang J."/>
            <person name="Miao G."/>
            <person name="Liu S."/>
            <person name="Liang Z."/>
            <person name="Yan F."/>
            <person name="Li Y."/>
            <person name="Sun B."/>
            <person name="Zhang H."/>
            <person name="Zhang J."/>
            <person name="Zhu Y."/>
            <person name="Du M."/>
            <person name="Zhao Y."/>
            <person name="Schartl M."/>
            <person name="Tang Q."/>
            <person name="Wang J."/>
        </authorList>
    </citation>
    <scope>NUCLEOTIDE SEQUENCE</scope>
</reference>
<dbReference type="Pfam" id="PF05461">
    <property type="entry name" value="ApoL"/>
    <property type="match status" value="1"/>
</dbReference>
<comment type="similarity">
    <text evidence="1">Belongs to the apolipoprotein L family.</text>
</comment>
<dbReference type="GO" id="GO:0008289">
    <property type="term" value="F:lipid binding"/>
    <property type="evidence" value="ECO:0007669"/>
    <property type="project" value="InterPro"/>
</dbReference>
<organism evidence="2 3">
    <name type="scientific">Cynoglossus semilaevis</name>
    <name type="common">Tongue sole</name>
    <dbReference type="NCBI Taxonomy" id="244447"/>
    <lineage>
        <taxon>Eukaryota</taxon>
        <taxon>Metazoa</taxon>
        <taxon>Chordata</taxon>
        <taxon>Craniata</taxon>
        <taxon>Vertebrata</taxon>
        <taxon>Euteleostomi</taxon>
        <taxon>Actinopterygii</taxon>
        <taxon>Neopterygii</taxon>
        <taxon>Teleostei</taxon>
        <taxon>Neoteleostei</taxon>
        <taxon>Acanthomorphata</taxon>
        <taxon>Carangaria</taxon>
        <taxon>Pleuronectiformes</taxon>
        <taxon>Pleuronectoidei</taxon>
        <taxon>Cynoglossidae</taxon>
        <taxon>Cynoglossinae</taxon>
        <taxon>Cynoglossus</taxon>
    </lineage>
</organism>
<reference evidence="2" key="2">
    <citation type="submission" date="2025-08" db="UniProtKB">
        <authorList>
            <consortium name="Ensembl"/>
        </authorList>
    </citation>
    <scope>IDENTIFICATION</scope>
</reference>
<dbReference type="InParanoid" id="A0A3P8WZM2"/>
<protein>
    <submittedName>
        <fullName evidence="2">Uncharacterized protein</fullName>
    </submittedName>
</protein>
<dbReference type="Ensembl" id="ENSCSET00000032438.1">
    <property type="protein sequence ID" value="ENSCSEP00000032022.1"/>
    <property type="gene ID" value="ENSCSEG00000020553.1"/>
</dbReference>
<accession>A0A3P8WZM2</accession>
<proteinExistence type="inferred from homology"/>
<sequence>MVFLFREESCEHFMRELNVHRPQINQHIHALEEVAVQLDRMSTGAKISSVAGSSVGAVGGVLSIVGLALIPFTAGLSLGLTMTGVGLGVTSGVNSIVTTATEIGVNTTQLNKIREIFQNLMEDVHRTIKHQCVANVLPLLYSKLFLSQVTLVTGADVGPQLSSSKTRTRAKQNFY</sequence>
<name>A0A3P8WZM2_CYNSE</name>
<dbReference type="OMA" id="CNIAHDI"/>
<evidence type="ECO:0000313" key="2">
    <source>
        <dbReference type="Ensembl" id="ENSCSEP00000032022.1"/>
    </source>
</evidence>
<dbReference type="GO" id="GO:0016020">
    <property type="term" value="C:membrane"/>
    <property type="evidence" value="ECO:0007669"/>
    <property type="project" value="TreeGrafter"/>
</dbReference>
<dbReference type="AlphaFoldDB" id="A0A3P8WZM2"/>
<dbReference type="GO" id="GO:0006869">
    <property type="term" value="P:lipid transport"/>
    <property type="evidence" value="ECO:0007669"/>
    <property type="project" value="InterPro"/>
</dbReference>
<evidence type="ECO:0000256" key="1">
    <source>
        <dbReference type="ARBA" id="ARBA00010090"/>
    </source>
</evidence>
<dbReference type="GO" id="GO:0042157">
    <property type="term" value="P:lipoprotein metabolic process"/>
    <property type="evidence" value="ECO:0007669"/>
    <property type="project" value="InterPro"/>
</dbReference>
<dbReference type="PANTHER" id="PTHR14096">
    <property type="entry name" value="APOLIPOPROTEIN L"/>
    <property type="match status" value="1"/>
</dbReference>
<keyword evidence="3" id="KW-1185">Reference proteome</keyword>
<reference evidence="2" key="3">
    <citation type="submission" date="2025-09" db="UniProtKB">
        <authorList>
            <consortium name="Ensembl"/>
        </authorList>
    </citation>
    <scope>IDENTIFICATION</scope>
</reference>
<dbReference type="InterPro" id="IPR008405">
    <property type="entry name" value="ApoL"/>
</dbReference>
<dbReference type="GO" id="GO:0005576">
    <property type="term" value="C:extracellular region"/>
    <property type="evidence" value="ECO:0007669"/>
    <property type="project" value="InterPro"/>
</dbReference>
<evidence type="ECO:0000313" key="3">
    <source>
        <dbReference type="Proteomes" id="UP000265120"/>
    </source>
</evidence>
<dbReference type="STRING" id="244447.ENSCSEP00000032022"/>